<accession>A0A8T1E3F8</accession>
<evidence type="ECO:0000313" key="1">
    <source>
        <dbReference type="EMBL" id="KAG2948798.1"/>
    </source>
</evidence>
<dbReference type="Proteomes" id="UP000736787">
    <property type="component" value="Unassembled WGS sequence"/>
</dbReference>
<protein>
    <submittedName>
        <fullName evidence="1">Uncharacterized protein</fullName>
    </submittedName>
</protein>
<sequence length="89" mass="10294">MADYPTCRFAGVQSVITKSSRAKKHYEDMLIRNVLRRMQTNPSAQERPKNLLHELKQVDGSEVLMTQDDWDITCGVVIQTRVQKLAFEQ</sequence>
<name>A0A8T1E3F8_9STRA</name>
<evidence type="ECO:0000313" key="2">
    <source>
        <dbReference type="Proteomes" id="UP000736787"/>
    </source>
</evidence>
<organism evidence="1 2">
    <name type="scientific">Phytophthora cactorum</name>
    <dbReference type="NCBI Taxonomy" id="29920"/>
    <lineage>
        <taxon>Eukaryota</taxon>
        <taxon>Sar</taxon>
        <taxon>Stramenopiles</taxon>
        <taxon>Oomycota</taxon>
        <taxon>Peronosporomycetes</taxon>
        <taxon>Peronosporales</taxon>
        <taxon>Peronosporaceae</taxon>
        <taxon>Phytophthora</taxon>
    </lineage>
</organism>
<comment type="caution">
    <text evidence="1">The sequence shown here is derived from an EMBL/GenBank/DDBJ whole genome shotgun (WGS) entry which is preliminary data.</text>
</comment>
<dbReference type="VEuPathDB" id="FungiDB:PC110_g8526"/>
<dbReference type="EMBL" id="RCMK01000103">
    <property type="protein sequence ID" value="KAG2948798.1"/>
    <property type="molecule type" value="Genomic_DNA"/>
</dbReference>
<gene>
    <name evidence="1" type="ORF">PC117_g5734</name>
</gene>
<proteinExistence type="predicted"/>
<reference evidence="1" key="1">
    <citation type="submission" date="2018-10" db="EMBL/GenBank/DDBJ databases">
        <title>Effector identification in a new, highly contiguous assembly of the strawberry crown rot pathogen Phytophthora cactorum.</title>
        <authorList>
            <person name="Armitage A.D."/>
            <person name="Nellist C.F."/>
            <person name="Bates H."/>
            <person name="Vickerstaff R.J."/>
            <person name="Harrison R.J."/>
        </authorList>
    </citation>
    <scope>NUCLEOTIDE SEQUENCE</scope>
    <source>
        <strain evidence="1">4040</strain>
    </source>
</reference>
<dbReference type="AlphaFoldDB" id="A0A8T1E3F8"/>